<feature type="region of interest" description="Disordered" evidence="2">
    <location>
        <begin position="402"/>
        <end position="432"/>
    </location>
</feature>
<sequence length="432" mass="44697">MSSPDALAPSRADGVPLDRVLLVHAHPDDETITTGATLAALVDAGARVTVVTCTRGELGEVMPDDLAALRTDPAALAVHREGEIARAMQVLGVRDHRFLGAPGARTAGLAPRPYRDSGMQWSAEGVPVPVADLDPASFCAAEFSEIVSDLAAVVADLEPTAIVSYDTDGGYGHPDHVRVNRAALQVARLTGVPFFAITGGTAHPEAGALGPVASADVVIDGSRLIDRKVDALREYRTQVAVVTTAGGPALEFPHGAVEPVSVVETFRHQAEPLPPVTSSAPDMAELGRSGRAVTLILALVVGALFGAIGSVSYQIDAGSFPIGIVLSLVVVAVLLLGFRVLFDSRRVAAFAAVGVLVVLVLLSFQSAGGSVLITGDALGLVWIFGAVVIALFVVGWPKLPSRGTRRPGAGDKMKASLQDSQGLPDAKEQPRP</sequence>
<feature type="transmembrane region" description="Helical" evidence="3">
    <location>
        <begin position="319"/>
        <end position="340"/>
    </location>
</feature>
<dbReference type="Proteomes" id="UP001501295">
    <property type="component" value="Unassembled WGS sequence"/>
</dbReference>
<accession>A0ABP8VUY7</accession>
<keyword evidence="3" id="KW-0812">Transmembrane</keyword>
<dbReference type="RefSeq" id="WP_345374527.1">
    <property type="nucleotide sequence ID" value="NZ_BAABLM010000002.1"/>
</dbReference>
<evidence type="ECO:0000256" key="3">
    <source>
        <dbReference type="SAM" id="Phobius"/>
    </source>
</evidence>
<comment type="caution">
    <text evidence="4">The sequence shown here is derived from an EMBL/GenBank/DDBJ whole genome shotgun (WGS) entry which is preliminary data.</text>
</comment>
<gene>
    <name evidence="4" type="ORF">GCM10025780_12900</name>
</gene>
<keyword evidence="3" id="KW-0472">Membrane</keyword>
<evidence type="ECO:0000313" key="5">
    <source>
        <dbReference type="Proteomes" id="UP001501295"/>
    </source>
</evidence>
<protein>
    <recommendedName>
        <fullName evidence="6">N-acetyl-1-D-myo-inositol-2-amino-2-deoxy-alpha-D-glucopyranoside deacetylase</fullName>
    </recommendedName>
</protein>
<evidence type="ECO:0000256" key="2">
    <source>
        <dbReference type="SAM" id="MobiDB-lite"/>
    </source>
</evidence>
<dbReference type="Gene3D" id="3.40.50.10320">
    <property type="entry name" value="LmbE-like"/>
    <property type="match status" value="1"/>
</dbReference>
<proteinExistence type="predicted"/>
<keyword evidence="3" id="KW-1133">Transmembrane helix</keyword>
<name>A0ABP8VUY7_9MICO</name>
<keyword evidence="1" id="KW-0862">Zinc</keyword>
<organism evidence="4 5">
    <name type="scientific">Frondihabitans cladoniiphilus</name>
    <dbReference type="NCBI Taxonomy" id="715785"/>
    <lineage>
        <taxon>Bacteria</taxon>
        <taxon>Bacillati</taxon>
        <taxon>Actinomycetota</taxon>
        <taxon>Actinomycetes</taxon>
        <taxon>Micrococcales</taxon>
        <taxon>Microbacteriaceae</taxon>
        <taxon>Frondihabitans</taxon>
    </lineage>
</organism>
<feature type="transmembrane region" description="Helical" evidence="3">
    <location>
        <begin position="347"/>
        <end position="365"/>
    </location>
</feature>
<dbReference type="PANTHER" id="PTHR12993">
    <property type="entry name" value="N-ACETYLGLUCOSAMINYL-PHOSPHATIDYLINOSITOL DE-N-ACETYLASE-RELATED"/>
    <property type="match status" value="1"/>
</dbReference>
<dbReference type="InterPro" id="IPR003737">
    <property type="entry name" value="GlcNAc_PI_deacetylase-related"/>
</dbReference>
<dbReference type="PANTHER" id="PTHR12993:SF26">
    <property type="entry name" value="1D-MYO-INOSITOL 2-ACETAMIDO-2-DEOXY-ALPHA-D-GLUCOPYRANOSIDE DEACETYLASE"/>
    <property type="match status" value="1"/>
</dbReference>
<evidence type="ECO:0000313" key="4">
    <source>
        <dbReference type="EMBL" id="GAA4670790.1"/>
    </source>
</evidence>
<evidence type="ECO:0008006" key="6">
    <source>
        <dbReference type="Google" id="ProtNLM"/>
    </source>
</evidence>
<dbReference type="SUPFAM" id="SSF102588">
    <property type="entry name" value="LmbE-like"/>
    <property type="match status" value="1"/>
</dbReference>
<feature type="transmembrane region" description="Helical" evidence="3">
    <location>
        <begin position="377"/>
        <end position="396"/>
    </location>
</feature>
<dbReference type="InterPro" id="IPR046095">
    <property type="entry name" value="DUF6113"/>
</dbReference>
<dbReference type="Pfam" id="PF02585">
    <property type="entry name" value="PIG-L"/>
    <property type="match status" value="1"/>
</dbReference>
<feature type="transmembrane region" description="Helical" evidence="3">
    <location>
        <begin position="292"/>
        <end position="313"/>
    </location>
</feature>
<dbReference type="Pfam" id="PF19608">
    <property type="entry name" value="DUF6113"/>
    <property type="match status" value="1"/>
</dbReference>
<dbReference type="EMBL" id="BAABLM010000002">
    <property type="protein sequence ID" value="GAA4670790.1"/>
    <property type="molecule type" value="Genomic_DNA"/>
</dbReference>
<keyword evidence="5" id="KW-1185">Reference proteome</keyword>
<reference evidence="5" key="1">
    <citation type="journal article" date="2019" name="Int. J. Syst. Evol. Microbiol.">
        <title>The Global Catalogue of Microorganisms (GCM) 10K type strain sequencing project: providing services to taxonomists for standard genome sequencing and annotation.</title>
        <authorList>
            <consortium name="The Broad Institute Genomics Platform"/>
            <consortium name="The Broad Institute Genome Sequencing Center for Infectious Disease"/>
            <person name="Wu L."/>
            <person name="Ma J."/>
        </authorList>
    </citation>
    <scope>NUCLEOTIDE SEQUENCE [LARGE SCALE GENOMIC DNA]</scope>
    <source>
        <strain evidence="5">JCM 18956</strain>
    </source>
</reference>
<dbReference type="InterPro" id="IPR024078">
    <property type="entry name" value="LmbE-like_dom_sf"/>
</dbReference>
<evidence type="ECO:0000256" key="1">
    <source>
        <dbReference type="ARBA" id="ARBA00022833"/>
    </source>
</evidence>